<evidence type="ECO:0000256" key="10">
    <source>
        <dbReference type="ARBA" id="ARBA00023036"/>
    </source>
</evidence>
<evidence type="ECO:0000256" key="9">
    <source>
        <dbReference type="ARBA" id="ARBA00022843"/>
    </source>
</evidence>
<evidence type="ECO:0000313" key="15">
    <source>
        <dbReference type="RefSeq" id="XP_030067043.1"/>
    </source>
</evidence>
<dbReference type="GO" id="GO:0005737">
    <property type="term" value="C:cytoplasm"/>
    <property type="evidence" value="ECO:0007669"/>
    <property type="project" value="UniProtKB-SubCell"/>
</dbReference>
<keyword evidence="14" id="KW-1185">Reference proteome</keyword>
<reference evidence="15 16" key="1">
    <citation type="submission" date="2025-04" db="UniProtKB">
        <authorList>
            <consortium name="RefSeq"/>
        </authorList>
    </citation>
    <scope>IDENTIFICATION</scope>
</reference>
<dbReference type="RefSeq" id="XP_030067043.1">
    <property type="nucleotide sequence ID" value="XM_030211183.1"/>
</dbReference>
<dbReference type="GO" id="GO:0017124">
    <property type="term" value="F:SH3 domain binding"/>
    <property type="evidence" value="ECO:0007669"/>
    <property type="project" value="UniProtKB-KW"/>
</dbReference>
<dbReference type="OrthoDB" id="9905975at2759"/>
<dbReference type="GO" id="GO:0051276">
    <property type="term" value="P:chromosome organization"/>
    <property type="evidence" value="ECO:0007669"/>
    <property type="project" value="InterPro"/>
</dbReference>
<dbReference type="InterPro" id="IPR006940">
    <property type="entry name" value="Securin_separation_inhibitor"/>
</dbReference>
<evidence type="ECO:0000256" key="5">
    <source>
        <dbReference type="ARBA" id="ARBA00022618"/>
    </source>
</evidence>
<dbReference type="Pfam" id="PF04856">
    <property type="entry name" value="Securin"/>
    <property type="match status" value="1"/>
</dbReference>
<keyword evidence="11" id="KW-0539">Nucleus</keyword>
<evidence type="ECO:0000256" key="7">
    <source>
        <dbReference type="ARBA" id="ARBA00022776"/>
    </source>
</evidence>
<evidence type="ECO:0000256" key="3">
    <source>
        <dbReference type="ARBA" id="ARBA00009264"/>
    </source>
</evidence>
<dbReference type="KEGG" id="muo:115475455"/>
<evidence type="ECO:0000313" key="16">
    <source>
        <dbReference type="RefSeq" id="XP_030067044.1"/>
    </source>
</evidence>
<dbReference type="GO" id="GO:0051301">
    <property type="term" value="P:cell division"/>
    <property type="evidence" value="ECO:0007669"/>
    <property type="project" value="UniProtKB-KW"/>
</dbReference>
<evidence type="ECO:0000256" key="1">
    <source>
        <dbReference type="ARBA" id="ARBA00004123"/>
    </source>
</evidence>
<accession>A0A6P7YUU3</accession>
<gene>
    <name evidence="15 16" type="primary">PTTG1</name>
</gene>
<keyword evidence="7" id="KW-0498">Mitosis</keyword>
<keyword evidence="10" id="KW-0729">SH3-binding</keyword>
<dbReference type="GeneID" id="115475455"/>
<dbReference type="PANTHER" id="PTHR10418">
    <property type="entry name" value="SECURIN-3"/>
    <property type="match status" value="1"/>
</dbReference>
<evidence type="ECO:0000256" key="11">
    <source>
        <dbReference type="ARBA" id="ARBA00023242"/>
    </source>
</evidence>
<keyword evidence="12" id="KW-0131">Cell cycle</keyword>
<proteinExistence type="inferred from homology"/>
<evidence type="ECO:0000313" key="14">
    <source>
        <dbReference type="Proteomes" id="UP000515156"/>
    </source>
</evidence>
<evidence type="ECO:0000256" key="4">
    <source>
        <dbReference type="ARBA" id="ARBA00022490"/>
    </source>
</evidence>
<protein>
    <recommendedName>
        <fullName evidence="13">Securin</fullName>
    </recommendedName>
</protein>
<comment type="subcellular location">
    <subcellularLocation>
        <location evidence="2">Cytoplasm</location>
    </subcellularLocation>
    <subcellularLocation>
        <location evidence="1">Nucleus</location>
    </subcellularLocation>
</comment>
<evidence type="ECO:0000256" key="13">
    <source>
        <dbReference type="ARBA" id="ARBA00039185"/>
    </source>
</evidence>
<organism evidence="14 16">
    <name type="scientific">Microcaecilia unicolor</name>
    <dbReference type="NCBI Taxonomy" id="1415580"/>
    <lineage>
        <taxon>Eukaryota</taxon>
        <taxon>Metazoa</taxon>
        <taxon>Chordata</taxon>
        <taxon>Craniata</taxon>
        <taxon>Vertebrata</taxon>
        <taxon>Euteleostomi</taxon>
        <taxon>Amphibia</taxon>
        <taxon>Gymnophiona</taxon>
        <taxon>Siphonopidae</taxon>
        <taxon>Microcaecilia</taxon>
    </lineage>
</organism>
<keyword evidence="6" id="KW-0677">Repeat</keyword>
<dbReference type="Proteomes" id="UP000515156">
    <property type="component" value="Chromosome 8"/>
</dbReference>
<sequence length="202" mass="22642">MATLIYVDKENGDVTSKDRLRLPTVPSKAKTIPERSLLQTPRSGKVFNAAPGLAQSARKALGNINNQTECNKAIVTTTTKKKVSQKPKRQLSTVPKKNVKCCDKNTDECYPEIEKLIPYDPLDFECFDVPKGHKLSHLNLAGLPLFVLEKEKEQHDKIMNIVLSPMEMPSPVTWELDCLQSDLFLMPTLEEIAVDLPPLCEL</sequence>
<dbReference type="AlphaFoldDB" id="A0A6P7YUU3"/>
<dbReference type="PANTHER" id="PTHR10418:SF2">
    <property type="entry name" value="SECURIN"/>
    <property type="match status" value="1"/>
</dbReference>
<keyword evidence="9" id="KW-0832">Ubl conjugation</keyword>
<evidence type="ECO:0000256" key="2">
    <source>
        <dbReference type="ARBA" id="ARBA00004496"/>
    </source>
</evidence>
<dbReference type="GO" id="GO:0045143">
    <property type="term" value="P:homologous chromosome segregation"/>
    <property type="evidence" value="ECO:0007669"/>
    <property type="project" value="TreeGrafter"/>
</dbReference>
<keyword evidence="4" id="KW-0963">Cytoplasm</keyword>
<name>A0A6P7YUU3_9AMPH</name>
<comment type="similarity">
    <text evidence="3">Belongs to the securin family.</text>
</comment>
<dbReference type="RefSeq" id="XP_030067044.1">
    <property type="nucleotide sequence ID" value="XM_030211184.1"/>
</dbReference>
<evidence type="ECO:0000256" key="8">
    <source>
        <dbReference type="ARBA" id="ARBA00022829"/>
    </source>
</evidence>
<dbReference type="CTD" id="9232"/>
<keyword evidence="8" id="KW-0159">Chromosome partition</keyword>
<dbReference type="GO" id="GO:0005634">
    <property type="term" value="C:nucleus"/>
    <property type="evidence" value="ECO:0007669"/>
    <property type="project" value="UniProtKB-SubCell"/>
</dbReference>
<evidence type="ECO:0000256" key="6">
    <source>
        <dbReference type="ARBA" id="ARBA00022737"/>
    </source>
</evidence>
<keyword evidence="5" id="KW-0132">Cell division</keyword>
<evidence type="ECO:0000256" key="12">
    <source>
        <dbReference type="ARBA" id="ARBA00023306"/>
    </source>
</evidence>